<evidence type="ECO:0000259" key="11">
    <source>
        <dbReference type="PROSITE" id="PS51186"/>
    </source>
</evidence>
<evidence type="ECO:0000313" key="13">
    <source>
        <dbReference type="Proteomes" id="UP001500984"/>
    </source>
</evidence>
<keyword evidence="6 9" id="KW-0808">Transferase</keyword>
<dbReference type="RefSeq" id="WP_344337278.1">
    <property type="nucleotide sequence ID" value="NZ_BAAAPZ010000008.1"/>
</dbReference>
<evidence type="ECO:0000256" key="7">
    <source>
        <dbReference type="ARBA" id="ARBA00023315"/>
    </source>
</evidence>
<comment type="catalytic activity">
    <reaction evidence="8 9">
        <text>L-2,4-diaminobutanoate + acetyl-CoA = (2S)-4-acetamido-2-aminobutanoate + CoA + H(+)</text>
        <dbReference type="Rhea" id="RHEA:16901"/>
        <dbReference type="ChEBI" id="CHEBI:15378"/>
        <dbReference type="ChEBI" id="CHEBI:57287"/>
        <dbReference type="ChEBI" id="CHEBI:57288"/>
        <dbReference type="ChEBI" id="CHEBI:58761"/>
        <dbReference type="ChEBI" id="CHEBI:58929"/>
        <dbReference type="EC" id="2.3.1.178"/>
    </reaction>
</comment>
<comment type="function">
    <text evidence="1 9">Catalyzes the acetylation of L-2,4-diaminobutyrate (DABA) to gamma-N-acetyl-alpha,gamma-diaminobutyric acid (ADABA) with acetyl coenzyme A.</text>
</comment>
<dbReference type="PROSITE" id="PS51186">
    <property type="entry name" value="GNAT"/>
    <property type="match status" value="1"/>
</dbReference>
<dbReference type="Gene3D" id="3.40.630.30">
    <property type="match status" value="1"/>
</dbReference>
<feature type="domain" description="N-acetyltransferase" evidence="11">
    <location>
        <begin position="24"/>
        <end position="168"/>
    </location>
</feature>
<accession>A0ABN2WX64</accession>
<organism evidence="12 13">
    <name type="scientific">Brevibacterium salitolerans</name>
    <dbReference type="NCBI Taxonomy" id="1403566"/>
    <lineage>
        <taxon>Bacteria</taxon>
        <taxon>Bacillati</taxon>
        <taxon>Actinomycetota</taxon>
        <taxon>Actinomycetes</taxon>
        <taxon>Micrococcales</taxon>
        <taxon>Brevibacteriaceae</taxon>
        <taxon>Brevibacterium</taxon>
    </lineage>
</organism>
<dbReference type="EMBL" id="BAAAPZ010000008">
    <property type="protein sequence ID" value="GAA2100111.1"/>
    <property type="molecule type" value="Genomic_DNA"/>
</dbReference>
<evidence type="ECO:0000256" key="1">
    <source>
        <dbReference type="ARBA" id="ARBA00003741"/>
    </source>
</evidence>
<dbReference type="Pfam" id="PF00583">
    <property type="entry name" value="Acetyltransf_1"/>
    <property type="match status" value="1"/>
</dbReference>
<reference evidence="12 13" key="1">
    <citation type="journal article" date="2019" name="Int. J. Syst. Evol. Microbiol.">
        <title>The Global Catalogue of Microorganisms (GCM) 10K type strain sequencing project: providing services to taxonomists for standard genome sequencing and annotation.</title>
        <authorList>
            <consortium name="The Broad Institute Genomics Platform"/>
            <consortium name="The Broad Institute Genome Sequencing Center for Infectious Disease"/>
            <person name="Wu L."/>
            <person name="Ma J."/>
        </authorList>
    </citation>
    <scope>NUCLEOTIDE SEQUENCE [LARGE SCALE GENOMIC DNA]</scope>
    <source>
        <strain evidence="12 13">JCM 15900</strain>
    </source>
</reference>
<keyword evidence="7 9" id="KW-0012">Acyltransferase</keyword>
<feature type="region of interest" description="Disordered" evidence="10">
    <location>
        <begin position="1"/>
        <end position="22"/>
    </location>
</feature>
<comment type="caution">
    <text evidence="12">The sequence shown here is derived from an EMBL/GenBank/DDBJ whole genome shotgun (WGS) entry which is preliminary data.</text>
</comment>
<evidence type="ECO:0000256" key="9">
    <source>
        <dbReference type="RuleBase" id="RU365045"/>
    </source>
</evidence>
<proteinExistence type="inferred from homology"/>
<comment type="pathway">
    <text evidence="2 9">Amine and polyamine biosynthesis; ectoine biosynthesis; L-ectoine from L-aspartate 4-semialdehyde: step 2/3.</text>
</comment>
<gene>
    <name evidence="9 12" type="primary">ectA</name>
    <name evidence="12" type="ORF">GCM10009823_22310</name>
</gene>
<evidence type="ECO:0000256" key="6">
    <source>
        <dbReference type="ARBA" id="ARBA00022679"/>
    </source>
</evidence>
<evidence type="ECO:0000256" key="10">
    <source>
        <dbReference type="SAM" id="MobiDB-lite"/>
    </source>
</evidence>
<evidence type="ECO:0000313" key="12">
    <source>
        <dbReference type="EMBL" id="GAA2100111.1"/>
    </source>
</evidence>
<dbReference type="NCBIfam" id="TIGR02406">
    <property type="entry name" value="ectoine_EctA"/>
    <property type="match status" value="1"/>
</dbReference>
<dbReference type="CDD" id="cd04301">
    <property type="entry name" value="NAT_SF"/>
    <property type="match status" value="1"/>
</dbReference>
<dbReference type="InterPro" id="IPR000182">
    <property type="entry name" value="GNAT_dom"/>
</dbReference>
<evidence type="ECO:0000256" key="8">
    <source>
        <dbReference type="ARBA" id="ARBA00048924"/>
    </source>
</evidence>
<evidence type="ECO:0000256" key="4">
    <source>
        <dbReference type="ARBA" id="ARBA00012355"/>
    </source>
</evidence>
<dbReference type="InterPro" id="IPR016181">
    <property type="entry name" value="Acyl_CoA_acyltransferase"/>
</dbReference>
<evidence type="ECO:0000256" key="2">
    <source>
        <dbReference type="ARBA" id="ARBA00004978"/>
    </source>
</evidence>
<dbReference type="EC" id="2.3.1.178" evidence="4 9"/>
<evidence type="ECO:0000256" key="5">
    <source>
        <dbReference type="ARBA" id="ARBA00017935"/>
    </source>
</evidence>
<sequence>MTHAQAEAQTTPIDPGRTAGEEPVLIRTPALSDGKSMWTLARDTQVLDLNSSYAYLLWCRDFAGTSVVAEVGGAPAGFVTGYMRPEAPETLMIWQVAVDARFRGRRIAASMLDDLAARTGAVRLETTITDDNSASIGLFSAFAQRHDARLTTSPLFTPADYPDGHDTEFLYEIGPLQPQR</sequence>
<protein>
    <recommendedName>
        <fullName evidence="5 9">L-2,4-diaminobutyric acid acetyltransferase</fullName>
        <shortName evidence="9">DABA acetyltransferase</shortName>
        <ecNumber evidence="4 9">2.3.1.178</ecNumber>
    </recommendedName>
</protein>
<evidence type="ECO:0000256" key="3">
    <source>
        <dbReference type="ARBA" id="ARBA00010712"/>
    </source>
</evidence>
<name>A0ABN2WX64_9MICO</name>
<comment type="similarity">
    <text evidence="3 9">Belongs to the acetyltransferase family. EctA subfamily.</text>
</comment>
<keyword evidence="13" id="KW-1185">Reference proteome</keyword>
<dbReference type="Proteomes" id="UP001500984">
    <property type="component" value="Unassembled WGS sequence"/>
</dbReference>
<dbReference type="SUPFAM" id="SSF55729">
    <property type="entry name" value="Acyl-CoA N-acyltransferases (Nat)"/>
    <property type="match status" value="1"/>
</dbReference>
<dbReference type="InterPro" id="IPR012772">
    <property type="entry name" value="Ectoine_EctA"/>
</dbReference>